<organism evidence="2">
    <name type="scientific">Aquifex aeolicus</name>
    <dbReference type="NCBI Taxonomy" id="63363"/>
    <lineage>
        <taxon>Bacteria</taxon>
        <taxon>Pseudomonadati</taxon>
        <taxon>Aquificota</taxon>
        <taxon>Aquificia</taxon>
        <taxon>Aquificales</taxon>
        <taxon>Aquificaceae</taxon>
        <taxon>Aquifex</taxon>
    </lineage>
</organism>
<sequence length="162" mass="17373">GFATAPYDAEGIPRRRNVLVDRGILRGFLHSLYTATLTGTEPTGNSERRSFRNLPTSGTTNFFMERGDVLLQDLLKAEEEVLLVIDLMGLHTVDPVSGEFSLGASGVLYRRGKPVHAVRGVTVAGNVLELWNKIVAVGSDLKFYGSVGSPSVLVAEVTVGGN</sequence>
<feature type="domain" description="Metalloprotease TldD/E C-terminal" evidence="1">
    <location>
        <begin position="1"/>
        <end position="161"/>
    </location>
</feature>
<dbReference type="InterPro" id="IPR047657">
    <property type="entry name" value="PmbA"/>
</dbReference>
<dbReference type="PANTHER" id="PTHR43421:SF1">
    <property type="entry name" value="METALLOPROTEASE PMBA"/>
    <property type="match status" value="1"/>
</dbReference>
<dbReference type="AlphaFoldDB" id="A0A7C5QLV9"/>
<dbReference type="GO" id="GO:0008237">
    <property type="term" value="F:metallopeptidase activity"/>
    <property type="evidence" value="ECO:0007669"/>
    <property type="project" value="InterPro"/>
</dbReference>
<dbReference type="GO" id="GO:0006508">
    <property type="term" value="P:proteolysis"/>
    <property type="evidence" value="ECO:0007669"/>
    <property type="project" value="InterPro"/>
</dbReference>
<dbReference type="InterPro" id="IPR045569">
    <property type="entry name" value="Metalloprtase-TldD/E_C"/>
</dbReference>
<dbReference type="InterPro" id="IPR036059">
    <property type="entry name" value="TldD/PmbA_sf"/>
</dbReference>
<name>A0A7C5QLV9_AQUAO</name>
<dbReference type="Pfam" id="PF19289">
    <property type="entry name" value="PmbA_TldD_3rd"/>
    <property type="match status" value="1"/>
</dbReference>
<feature type="non-terminal residue" evidence="2">
    <location>
        <position position="1"/>
    </location>
</feature>
<evidence type="ECO:0000259" key="1">
    <source>
        <dbReference type="Pfam" id="PF19289"/>
    </source>
</evidence>
<dbReference type="EMBL" id="DRNB01000249">
    <property type="protein sequence ID" value="HHJ64620.1"/>
    <property type="molecule type" value="Genomic_DNA"/>
</dbReference>
<comment type="caution">
    <text evidence="2">The sequence shown here is derived from an EMBL/GenBank/DDBJ whole genome shotgun (WGS) entry which is preliminary data.</text>
</comment>
<reference evidence="2" key="1">
    <citation type="journal article" date="2020" name="mSystems">
        <title>Genome- and Community-Level Interaction Insights into Carbon Utilization and Element Cycling Functions of Hydrothermarchaeota in Hydrothermal Sediment.</title>
        <authorList>
            <person name="Zhou Z."/>
            <person name="Liu Y."/>
            <person name="Xu W."/>
            <person name="Pan J."/>
            <person name="Luo Z.H."/>
            <person name="Li M."/>
        </authorList>
    </citation>
    <scope>NUCLEOTIDE SEQUENCE [LARGE SCALE GENOMIC DNA]</scope>
    <source>
        <strain evidence="2">HyVt-501</strain>
    </source>
</reference>
<proteinExistence type="predicted"/>
<dbReference type="GO" id="GO:0005829">
    <property type="term" value="C:cytosol"/>
    <property type="evidence" value="ECO:0007669"/>
    <property type="project" value="TreeGrafter"/>
</dbReference>
<evidence type="ECO:0000313" key="2">
    <source>
        <dbReference type="EMBL" id="HHJ64620.1"/>
    </source>
</evidence>
<dbReference type="PANTHER" id="PTHR43421">
    <property type="entry name" value="METALLOPROTEASE PMBA"/>
    <property type="match status" value="1"/>
</dbReference>
<dbReference type="Proteomes" id="UP000885792">
    <property type="component" value="Unassembled WGS sequence"/>
</dbReference>
<dbReference type="SUPFAM" id="SSF111283">
    <property type="entry name" value="Putative modulator of DNA gyrase, PmbA/TldD"/>
    <property type="match status" value="1"/>
</dbReference>
<gene>
    <name evidence="2" type="ORF">ENJ61_06895</name>
</gene>
<accession>A0A7C5QLV9</accession>
<protein>
    <submittedName>
        <fullName evidence="2">TldD/PmbA family protein</fullName>
    </submittedName>
</protein>